<sequence length="147" mass="15857">MEGESEGKTGDNPVNIIDLKPGMDHIKVKGRVLEASPPKVIQTKKGPRTISNAVIGDSTGRVETTLWGEKAGTIKEGQAVEIKDAWTTSFKGKVQLNVGKSSEIKELPDTEVPQVSDVPSESPTAPEEPSRPSFPGRRRGGFRPRRG</sequence>
<keyword evidence="1 4" id="KW-0238">DNA-binding</keyword>
<gene>
    <name evidence="4" type="ORF">ENM60_01495</name>
</gene>
<dbReference type="Pfam" id="PF21473">
    <property type="entry name" value="OB_Ssb-like"/>
    <property type="match status" value="1"/>
</dbReference>
<evidence type="ECO:0000256" key="2">
    <source>
        <dbReference type="SAM" id="MobiDB-lite"/>
    </source>
</evidence>
<protein>
    <submittedName>
        <fullName evidence="4">Single-stranded DNA-binding protein</fullName>
    </submittedName>
</protein>
<feature type="region of interest" description="Disordered" evidence="2">
    <location>
        <begin position="102"/>
        <end position="147"/>
    </location>
</feature>
<name>A0A7J3XXN2_9CREN</name>
<dbReference type="GO" id="GO:0000724">
    <property type="term" value="P:double-strand break repair via homologous recombination"/>
    <property type="evidence" value="ECO:0007669"/>
    <property type="project" value="TreeGrafter"/>
</dbReference>
<dbReference type="EMBL" id="DRYK01000025">
    <property type="protein sequence ID" value="HHP67462.1"/>
    <property type="molecule type" value="Genomic_DNA"/>
</dbReference>
<dbReference type="InterPro" id="IPR048970">
    <property type="entry name" value="OB_Ssb-like"/>
</dbReference>
<evidence type="ECO:0000256" key="1">
    <source>
        <dbReference type="ARBA" id="ARBA00023125"/>
    </source>
</evidence>
<organism evidence="4">
    <name type="scientific">Thermogladius calderae</name>
    <dbReference type="NCBI Taxonomy" id="1200300"/>
    <lineage>
        <taxon>Archaea</taxon>
        <taxon>Thermoproteota</taxon>
        <taxon>Thermoprotei</taxon>
        <taxon>Desulfurococcales</taxon>
        <taxon>Desulfurococcaceae</taxon>
        <taxon>Thermogladius</taxon>
    </lineage>
</organism>
<dbReference type="AlphaFoldDB" id="A0A7J3XXN2"/>
<evidence type="ECO:0000313" key="4">
    <source>
        <dbReference type="EMBL" id="HHP67462.1"/>
    </source>
</evidence>
<dbReference type="GO" id="GO:0003677">
    <property type="term" value="F:DNA binding"/>
    <property type="evidence" value="ECO:0007669"/>
    <property type="project" value="UniProtKB-KW"/>
</dbReference>
<comment type="caution">
    <text evidence="4">The sequence shown here is derived from an EMBL/GenBank/DDBJ whole genome shotgun (WGS) entry which is preliminary data.</text>
</comment>
<dbReference type="InterPro" id="IPR051231">
    <property type="entry name" value="SOSS-B"/>
</dbReference>
<feature type="compositionally biased region" description="Low complexity" evidence="2">
    <location>
        <begin position="119"/>
        <end position="135"/>
    </location>
</feature>
<reference evidence="4" key="1">
    <citation type="journal article" date="2020" name="mSystems">
        <title>Genome- and Community-Level Interaction Insights into Carbon Utilization and Element Cycling Functions of Hydrothermarchaeota in Hydrothermal Sediment.</title>
        <authorList>
            <person name="Zhou Z."/>
            <person name="Liu Y."/>
            <person name="Xu W."/>
            <person name="Pan J."/>
            <person name="Luo Z.H."/>
            <person name="Li M."/>
        </authorList>
    </citation>
    <scope>NUCLEOTIDE SEQUENCE [LARGE SCALE GENOMIC DNA]</scope>
    <source>
        <strain evidence="4">SpSt-110</strain>
    </source>
</reference>
<accession>A0A7J3XXN2</accession>
<feature type="domain" description="Single-stranded DNA binding protein Ssb-like OB fold" evidence="3">
    <location>
        <begin position="37"/>
        <end position="105"/>
    </location>
</feature>
<dbReference type="InterPro" id="IPR012340">
    <property type="entry name" value="NA-bd_OB-fold"/>
</dbReference>
<proteinExistence type="predicted"/>
<dbReference type="PANTHER" id="PTHR13356:SF0">
    <property type="entry name" value="SOSS COMPLEX SUBUNIT B HOMOLOG"/>
    <property type="match status" value="1"/>
</dbReference>
<dbReference type="CDD" id="cd04491">
    <property type="entry name" value="SoSSB_OBF"/>
    <property type="match status" value="1"/>
</dbReference>
<dbReference type="PANTHER" id="PTHR13356">
    <property type="entry name" value="OB FOLD NUCLEIC ACID BINDING PROTEIN-RELATED"/>
    <property type="match status" value="1"/>
</dbReference>
<evidence type="ECO:0000259" key="3">
    <source>
        <dbReference type="Pfam" id="PF21473"/>
    </source>
</evidence>
<feature type="compositionally biased region" description="Basic residues" evidence="2">
    <location>
        <begin position="136"/>
        <end position="147"/>
    </location>
</feature>
<dbReference type="GO" id="GO:0010212">
    <property type="term" value="P:response to ionizing radiation"/>
    <property type="evidence" value="ECO:0007669"/>
    <property type="project" value="TreeGrafter"/>
</dbReference>
<dbReference type="Gene3D" id="2.40.50.140">
    <property type="entry name" value="Nucleic acid-binding proteins"/>
    <property type="match status" value="1"/>
</dbReference>
<dbReference type="SUPFAM" id="SSF50249">
    <property type="entry name" value="Nucleic acid-binding proteins"/>
    <property type="match status" value="1"/>
</dbReference>
<dbReference type="NCBIfam" id="NF005050">
    <property type="entry name" value="PRK06461.1-4"/>
    <property type="match status" value="1"/>
</dbReference>